<dbReference type="PANTHER" id="PTHR45903:SF1">
    <property type="entry name" value="GLUTAMATE-RICH WD REPEAT-CONTAINING PROTEIN 1"/>
    <property type="match status" value="1"/>
</dbReference>
<dbReference type="SUPFAM" id="SSF50978">
    <property type="entry name" value="WD40 repeat-like"/>
    <property type="match status" value="1"/>
</dbReference>
<dbReference type="Pfam" id="PF12265">
    <property type="entry name" value="CAF1C_H4-bd"/>
    <property type="match status" value="1"/>
</dbReference>
<sequence>MAKRSHTEVIEAEAVDGQPFPKTSHSGPKRATVDDEMGEFEDPWEDDMDSDDELREEVVNDADEIFPSIEESDELPPPPRVYIPGIHELGPDEVLEPDDTVYIMRHHFTVDWPCLSFDVLRDNLGDQRQRYPATMYLVAGTQADRNSNNEVVVYKLSSLYRTQTHDEDSDTDDDTDDDLDEDPIIEKRSIPHMGGVNRIRAQPLPPAALLPPVSQPYYAATWAETGKVHVWDIRPLMESLDVPGYTIDKSRTQKPSYTIDSHGRAEGFAMDWAASGPSSLRLLTGDTHSKIYLTTATQSNFTALSQPFTSHTSSVEDLQWSPTDPTVFASCSSDQSIQIWDVRTKGRRSAVGIQAAHPSDVNVISWNKSTSYLLLSGGDEGGIKVWDLRNVQKSGVAPTPVASFTWHKSPITSIEWHPTEDSSFAASSEDGQVTLWDLAVEQDDDEMAESGDIDVPSQLLFSHPGQKNVKEAHWHPQIPGVVISTAEQNSFNVFKPFNFNV</sequence>
<dbReference type="Proteomes" id="UP000054144">
    <property type="component" value="Unassembled WGS sequence"/>
</dbReference>
<protein>
    <recommendedName>
        <fullName evidence="3">Glutamate-rich WD repeat-containing protein 1</fullName>
    </recommendedName>
</protein>
<dbReference type="EMBL" id="KN881666">
    <property type="protein sequence ID" value="KIY51219.1"/>
    <property type="molecule type" value="Genomic_DNA"/>
</dbReference>
<dbReference type="PANTHER" id="PTHR45903">
    <property type="entry name" value="GLUTAMATE-RICH WD REPEAT-CONTAINING PROTEIN 1"/>
    <property type="match status" value="1"/>
</dbReference>
<dbReference type="InterPro" id="IPR001680">
    <property type="entry name" value="WD40_rpt"/>
</dbReference>
<name>A0A0D7AHK3_9AGAR</name>
<dbReference type="OrthoDB" id="2161379at2759"/>
<dbReference type="PRINTS" id="PR00320">
    <property type="entry name" value="GPROTEINBRPT"/>
</dbReference>
<dbReference type="InterPro" id="IPR022052">
    <property type="entry name" value="Histone-bd_RBBP4-like_N"/>
</dbReference>
<evidence type="ECO:0000313" key="7">
    <source>
        <dbReference type="EMBL" id="KIY51219.1"/>
    </source>
</evidence>
<evidence type="ECO:0000256" key="5">
    <source>
        <dbReference type="SAM" id="MobiDB-lite"/>
    </source>
</evidence>
<dbReference type="InterPro" id="IPR020472">
    <property type="entry name" value="WD40_PAC1"/>
</dbReference>
<feature type="region of interest" description="Disordered" evidence="5">
    <location>
        <begin position="1"/>
        <end position="52"/>
    </location>
</feature>
<feature type="repeat" description="WD" evidence="4">
    <location>
        <begin position="308"/>
        <end position="350"/>
    </location>
</feature>
<dbReference type="Gene3D" id="2.130.10.10">
    <property type="entry name" value="YVTN repeat-like/Quinoprotein amine dehydrogenase"/>
    <property type="match status" value="1"/>
</dbReference>
<dbReference type="AlphaFoldDB" id="A0A0D7AHK3"/>
<proteinExistence type="predicted"/>
<feature type="repeat" description="WD" evidence="4">
    <location>
        <begin position="404"/>
        <end position="438"/>
    </location>
</feature>
<feature type="region of interest" description="Disordered" evidence="5">
    <location>
        <begin position="162"/>
        <end position="186"/>
    </location>
</feature>
<dbReference type="InterPro" id="IPR015943">
    <property type="entry name" value="WD40/YVTN_repeat-like_dom_sf"/>
</dbReference>
<evidence type="ECO:0000256" key="1">
    <source>
        <dbReference type="ARBA" id="ARBA00022574"/>
    </source>
</evidence>
<dbReference type="GO" id="GO:0005730">
    <property type="term" value="C:nucleolus"/>
    <property type="evidence" value="ECO:0007669"/>
    <property type="project" value="TreeGrafter"/>
</dbReference>
<organism evidence="7 8">
    <name type="scientific">Fistulina hepatica ATCC 64428</name>
    <dbReference type="NCBI Taxonomy" id="1128425"/>
    <lineage>
        <taxon>Eukaryota</taxon>
        <taxon>Fungi</taxon>
        <taxon>Dikarya</taxon>
        <taxon>Basidiomycota</taxon>
        <taxon>Agaricomycotina</taxon>
        <taxon>Agaricomycetes</taxon>
        <taxon>Agaricomycetidae</taxon>
        <taxon>Agaricales</taxon>
        <taxon>Fistulinaceae</taxon>
        <taxon>Fistulina</taxon>
    </lineage>
</organism>
<evidence type="ECO:0000313" key="8">
    <source>
        <dbReference type="Proteomes" id="UP000054144"/>
    </source>
</evidence>
<dbReference type="GO" id="GO:0042254">
    <property type="term" value="P:ribosome biogenesis"/>
    <property type="evidence" value="ECO:0007669"/>
    <property type="project" value="TreeGrafter"/>
</dbReference>
<dbReference type="PROSITE" id="PS50294">
    <property type="entry name" value="WD_REPEATS_REGION"/>
    <property type="match status" value="3"/>
</dbReference>
<reference evidence="7 8" key="1">
    <citation type="journal article" date="2015" name="Fungal Genet. Biol.">
        <title>Evolution of novel wood decay mechanisms in Agaricales revealed by the genome sequences of Fistulina hepatica and Cylindrobasidium torrendii.</title>
        <authorList>
            <person name="Floudas D."/>
            <person name="Held B.W."/>
            <person name="Riley R."/>
            <person name="Nagy L.G."/>
            <person name="Koehler G."/>
            <person name="Ransdell A.S."/>
            <person name="Younus H."/>
            <person name="Chow J."/>
            <person name="Chiniquy J."/>
            <person name="Lipzen A."/>
            <person name="Tritt A."/>
            <person name="Sun H."/>
            <person name="Haridas S."/>
            <person name="LaButti K."/>
            <person name="Ohm R.A."/>
            <person name="Kues U."/>
            <person name="Blanchette R.A."/>
            <person name="Grigoriev I.V."/>
            <person name="Minto R.E."/>
            <person name="Hibbett D.S."/>
        </authorList>
    </citation>
    <scope>NUCLEOTIDE SEQUENCE [LARGE SCALE GENOMIC DNA]</scope>
    <source>
        <strain evidence="7 8">ATCC 64428</strain>
    </source>
</reference>
<feature type="domain" description="Histone-binding protein RBBP4-like N-terminal" evidence="6">
    <location>
        <begin position="92"/>
        <end position="159"/>
    </location>
</feature>
<gene>
    <name evidence="7" type="ORF">FISHEDRAFT_37399</name>
</gene>
<evidence type="ECO:0000256" key="4">
    <source>
        <dbReference type="PROSITE-ProRule" id="PRU00221"/>
    </source>
</evidence>
<dbReference type="InterPro" id="IPR051972">
    <property type="entry name" value="Glutamate-rich_WD_repeat"/>
</dbReference>
<evidence type="ECO:0000256" key="3">
    <source>
        <dbReference type="ARBA" id="ARBA00040876"/>
    </source>
</evidence>
<feature type="compositionally biased region" description="Acidic residues" evidence="5">
    <location>
        <begin position="34"/>
        <end position="52"/>
    </location>
</feature>
<dbReference type="Pfam" id="PF00400">
    <property type="entry name" value="WD40"/>
    <property type="match status" value="3"/>
</dbReference>
<evidence type="ECO:0000256" key="2">
    <source>
        <dbReference type="ARBA" id="ARBA00022737"/>
    </source>
</evidence>
<keyword evidence="2" id="KW-0677">Repeat</keyword>
<dbReference type="SMART" id="SM00320">
    <property type="entry name" value="WD40"/>
    <property type="match status" value="6"/>
</dbReference>
<dbReference type="InterPro" id="IPR036322">
    <property type="entry name" value="WD40_repeat_dom_sf"/>
</dbReference>
<feature type="compositionally biased region" description="Acidic residues" evidence="5">
    <location>
        <begin position="167"/>
        <end position="183"/>
    </location>
</feature>
<keyword evidence="1 4" id="KW-0853">WD repeat</keyword>
<dbReference type="PROSITE" id="PS50082">
    <property type="entry name" value="WD_REPEATS_2"/>
    <property type="match status" value="3"/>
</dbReference>
<keyword evidence="8" id="KW-1185">Reference proteome</keyword>
<accession>A0A0D7AHK3</accession>
<feature type="repeat" description="WD" evidence="4">
    <location>
        <begin position="354"/>
        <end position="396"/>
    </location>
</feature>
<evidence type="ECO:0000259" key="6">
    <source>
        <dbReference type="Pfam" id="PF12265"/>
    </source>
</evidence>